<evidence type="ECO:0000313" key="7">
    <source>
        <dbReference type="EMBL" id="MEK0172096.1"/>
    </source>
</evidence>
<feature type="region of interest" description="Disordered" evidence="4">
    <location>
        <begin position="1"/>
        <end position="34"/>
    </location>
</feature>
<feature type="domain" description="Histidine kinase/HSP90-like ATPase" evidence="6">
    <location>
        <begin position="347"/>
        <end position="436"/>
    </location>
</feature>
<keyword evidence="7" id="KW-0067">ATP-binding</keyword>
<keyword evidence="1" id="KW-0808">Transferase</keyword>
<gene>
    <name evidence="7" type="ORF">WMN62_11515</name>
</gene>
<evidence type="ECO:0000259" key="6">
    <source>
        <dbReference type="Pfam" id="PF02518"/>
    </source>
</evidence>
<keyword evidence="5" id="KW-0812">Transmembrane</keyword>
<dbReference type="PANTHER" id="PTHR24421">
    <property type="entry name" value="NITRATE/NITRITE SENSOR PROTEIN NARX-RELATED"/>
    <property type="match status" value="1"/>
</dbReference>
<proteinExistence type="predicted"/>
<sequence>MVSAAEPASRRGTGRRSGRGSGGAGAASSRAGGDPVGFGDGAPFGADPSRSVRASITQASVERAFAILLAMTAVGLGVVDTPAVLAQLPYLDPFWGPLVAIALGASFVLVGVSAFVPRIAQLAQILCALLFLVALTTWPLTVQESIPSTQQPWPWWFCTVGSTAAAMGFATWRATIYTALVPAVYVVLRLTPVGGDAGLVRALLDGVYTALLSGAVLVIAVVLRRAASSVDTAQSTAVRRYSLAIREHAVEVERVQVDAIVHDSVLTTLLSAARADTLEAKTLAARMARNAIDHLEAAAADGPDDDTPVSLADLRARIGEAIGALAAPVRLVPAPSGAVRLPASVADALASAALQAAVNSVQHAGGPEVTRWVRVEQHDDGVHVEVGDDGRGFDVATIPSERLGVRRSIIERVAAVDGRAEVHTAPGEGTRIELTWSPPTPSAPSTTGAAA</sequence>
<keyword evidence="7" id="KW-0547">Nucleotide-binding</keyword>
<keyword evidence="3" id="KW-0902">Two-component regulatory system</keyword>
<keyword evidence="2" id="KW-0418">Kinase</keyword>
<dbReference type="InterPro" id="IPR003594">
    <property type="entry name" value="HATPase_dom"/>
</dbReference>
<dbReference type="GO" id="GO:0005524">
    <property type="term" value="F:ATP binding"/>
    <property type="evidence" value="ECO:0007669"/>
    <property type="project" value="UniProtKB-KW"/>
</dbReference>
<evidence type="ECO:0000256" key="3">
    <source>
        <dbReference type="ARBA" id="ARBA00023012"/>
    </source>
</evidence>
<dbReference type="EMBL" id="JBBLYY010000060">
    <property type="protein sequence ID" value="MEK0172096.1"/>
    <property type="molecule type" value="Genomic_DNA"/>
</dbReference>
<dbReference type="Gene3D" id="3.30.565.10">
    <property type="entry name" value="Histidine kinase-like ATPase, C-terminal domain"/>
    <property type="match status" value="1"/>
</dbReference>
<dbReference type="Proteomes" id="UP001370299">
    <property type="component" value="Unassembled WGS sequence"/>
</dbReference>
<protein>
    <submittedName>
        <fullName evidence="7">ATP-binding protein</fullName>
    </submittedName>
</protein>
<evidence type="ECO:0000256" key="5">
    <source>
        <dbReference type="SAM" id="Phobius"/>
    </source>
</evidence>
<dbReference type="InterPro" id="IPR036890">
    <property type="entry name" value="HATPase_C_sf"/>
</dbReference>
<keyword evidence="5" id="KW-1133">Transmembrane helix</keyword>
<comment type="caution">
    <text evidence="7">The sequence shown here is derived from an EMBL/GenBank/DDBJ whole genome shotgun (WGS) entry which is preliminary data.</text>
</comment>
<evidence type="ECO:0000256" key="4">
    <source>
        <dbReference type="SAM" id="MobiDB-lite"/>
    </source>
</evidence>
<feature type="transmembrane region" description="Helical" evidence="5">
    <location>
        <begin position="206"/>
        <end position="223"/>
    </location>
</feature>
<evidence type="ECO:0000313" key="8">
    <source>
        <dbReference type="Proteomes" id="UP001370299"/>
    </source>
</evidence>
<feature type="transmembrane region" description="Helical" evidence="5">
    <location>
        <begin position="122"/>
        <end position="141"/>
    </location>
</feature>
<dbReference type="RefSeq" id="WP_340195675.1">
    <property type="nucleotide sequence ID" value="NZ_JBBKAP010000005.1"/>
</dbReference>
<accession>A0ABU8YC42</accession>
<keyword evidence="8" id="KW-1185">Reference proteome</keyword>
<feature type="region of interest" description="Disordered" evidence="4">
    <location>
        <begin position="424"/>
        <end position="451"/>
    </location>
</feature>
<organism evidence="7 8">
    <name type="scientific">Curtobacterium citreum</name>
    <dbReference type="NCBI Taxonomy" id="2036"/>
    <lineage>
        <taxon>Bacteria</taxon>
        <taxon>Bacillati</taxon>
        <taxon>Actinomycetota</taxon>
        <taxon>Actinomycetes</taxon>
        <taxon>Micrococcales</taxon>
        <taxon>Microbacteriaceae</taxon>
        <taxon>Curtobacterium</taxon>
    </lineage>
</organism>
<reference evidence="7 8" key="1">
    <citation type="submission" date="2024-03" db="EMBL/GenBank/DDBJ databases">
        <title>Whole genomes of four grape xylem sap localized bacterial endophytes.</title>
        <authorList>
            <person name="Kumar G."/>
            <person name="Savka M.A."/>
        </authorList>
    </citation>
    <scope>NUCLEOTIDE SEQUENCE [LARGE SCALE GENOMIC DNA]</scope>
    <source>
        <strain evidence="7 8">RIT_GXS8</strain>
    </source>
</reference>
<feature type="transmembrane region" description="Helical" evidence="5">
    <location>
        <begin position="94"/>
        <end position="115"/>
    </location>
</feature>
<dbReference type="CDD" id="cd16917">
    <property type="entry name" value="HATPase_UhpB-NarQ-NarX-like"/>
    <property type="match status" value="1"/>
</dbReference>
<dbReference type="SUPFAM" id="SSF55874">
    <property type="entry name" value="ATPase domain of HSP90 chaperone/DNA topoisomerase II/histidine kinase"/>
    <property type="match status" value="1"/>
</dbReference>
<dbReference type="Pfam" id="PF02518">
    <property type="entry name" value="HATPase_c"/>
    <property type="match status" value="1"/>
</dbReference>
<keyword evidence="5" id="KW-0472">Membrane</keyword>
<dbReference type="InterPro" id="IPR050482">
    <property type="entry name" value="Sensor_HK_TwoCompSys"/>
</dbReference>
<evidence type="ECO:0000256" key="2">
    <source>
        <dbReference type="ARBA" id="ARBA00022777"/>
    </source>
</evidence>
<feature type="transmembrane region" description="Helical" evidence="5">
    <location>
        <begin position="65"/>
        <end position="88"/>
    </location>
</feature>
<name>A0ABU8YC42_9MICO</name>
<evidence type="ECO:0000256" key="1">
    <source>
        <dbReference type="ARBA" id="ARBA00022679"/>
    </source>
</evidence>